<comment type="caution">
    <text evidence="14">The sequence shown here is derived from an EMBL/GenBank/DDBJ whole genome shotgun (WGS) entry which is preliminary data.</text>
</comment>
<dbReference type="AlphaFoldDB" id="A0A1G2GRI0"/>
<evidence type="ECO:0000313" key="14">
    <source>
        <dbReference type="EMBL" id="OGZ52551.1"/>
    </source>
</evidence>
<feature type="binding site" evidence="11">
    <location>
        <begin position="167"/>
        <end position="169"/>
    </location>
    <ligand>
        <name>NADP(+)</name>
        <dbReference type="ChEBI" id="CHEBI:58349"/>
    </ligand>
</feature>
<dbReference type="FunFam" id="3.40.50.10860:FF:000005">
    <property type="entry name" value="C-1-tetrahydrofolate synthase, cytoplasmic, putative"/>
    <property type="match status" value="1"/>
</dbReference>
<keyword evidence="4 11" id="KW-0658">Purine biosynthesis</keyword>
<dbReference type="Pfam" id="PF00763">
    <property type="entry name" value="THF_DHG_CYH"/>
    <property type="match status" value="1"/>
</dbReference>
<evidence type="ECO:0000256" key="8">
    <source>
        <dbReference type="ARBA" id="ARBA00023102"/>
    </source>
</evidence>
<feature type="binding site" evidence="11">
    <location>
        <position position="233"/>
    </location>
    <ligand>
        <name>NADP(+)</name>
        <dbReference type="ChEBI" id="CHEBI:58349"/>
    </ligand>
</feature>
<comment type="function">
    <text evidence="11">Catalyzes the oxidation of 5,10-methylenetetrahydrofolate to 5,10-methenyltetrahydrofolate and then the hydrolysis of 5,10-methenyltetrahydrofolate to 10-formyltetrahydrofolate.</text>
</comment>
<dbReference type="GO" id="GO:0035999">
    <property type="term" value="P:tetrahydrofolate interconversion"/>
    <property type="evidence" value="ECO:0007669"/>
    <property type="project" value="UniProtKB-UniRule"/>
</dbReference>
<gene>
    <name evidence="11" type="primary">folD</name>
    <name evidence="14" type="ORF">A3B25_01460</name>
</gene>
<sequence>MSMVQIVDGNKIADKILIDLAGRISKFHEAGFSPKLIVIQVGENPASASYIKIKQKKAVSIGLSVEIRSYPESVSWAELQGAIGKIAGEPGVCGLLVQLPLPVHLDRQAILDTIPPAVDVDCLTSTNKQKIIKGEDTLFVPPAAAAVLEILNYYEIDLAKENILIVGSGNLIGKPLAAILLRQNINFQMANRRTKNLRELIKNASVIISGAGRPGLVTGEMIRDGAVVIDAGTTGSETGEIVGDVDTETVSKKARLLAPVPGGVGPVTIAMLFRNVLAAAALRFDIKNIQ</sequence>
<dbReference type="Gene3D" id="3.40.50.10860">
    <property type="entry name" value="Leucine Dehydrogenase, chain A, domain 1"/>
    <property type="match status" value="1"/>
</dbReference>
<dbReference type="SUPFAM" id="SSF53223">
    <property type="entry name" value="Aminoacid dehydrogenase-like, N-terminal domain"/>
    <property type="match status" value="1"/>
</dbReference>
<evidence type="ECO:0000256" key="3">
    <source>
        <dbReference type="ARBA" id="ARBA00022563"/>
    </source>
</evidence>
<evidence type="ECO:0000256" key="11">
    <source>
        <dbReference type="HAMAP-Rule" id="MF_01576"/>
    </source>
</evidence>
<keyword evidence="9 11" id="KW-0486">Methionine biosynthesis</keyword>
<evidence type="ECO:0000259" key="12">
    <source>
        <dbReference type="Pfam" id="PF00763"/>
    </source>
</evidence>
<dbReference type="PANTHER" id="PTHR48099:SF5">
    <property type="entry name" value="C-1-TETRAHYDROFOLATE SYNTHASE, CYTOPLASMIC"/>
    <property type="match status" value="1"/>
</dbReference>
<comment type="catalytic activity">
    <reaction evidence="11">
        <text>(6R)-5,10-methylene-5,6,7,8-tetrahydrofolate + NADP(+) = (6R)-5,10-methenyltetrahydrofolate + NADPH</text>
        <dbReference type="Rhea" id="RHEA:22812"/>
        <dbReference type="ChEBI" id="CHEBI:15636"/>
        <dbReference type="ChEBI" id="CHEBI:57455"/>
        <dbReference type="ChEBI" id="CHEBI:57783"/>
        <dbReference type="ChEBI" id="CHEBI:58349"/>
        <dbReference type="EC" id="1.5.1.5"/>
    </reaction>
</comment>
<dbReference type="InterPro" id="IPR000672">
    <property type="entry name" value="THF_DH/CycHdrlase"/>
</dbReference>
<dbReference type="InterPro" id="IPR020630">
    <property type="entry name" value="THF_DH/CycHdrlase_cat_dom"/>
</dbReference>
<keyword evidence="10 11" id="KW-0511">Multifunctional enzyme</keyword>
<dbReference type="PRINTS" id="PR00085">
    <property type="entry name" value="THFDHDRGNASE"/>
</dbReference>
<evidence type="ECO:0000256" key="5">
    <source>
        <dbReference type="ARBA" id="ARBA00022801"/>
    </source>
</evidence>
<accession>A0A1G2GRI0</accession>
<dbReference type="InterPro" id="IPR036291">
    <property type="entry name" value="NAD(P)-bd_dom_sf"/>
</dbReference>
<name>A0A1G2GRI0_9BACT</name>
<comment type="caution">
    <text evidence="11">Lacks conserved residue(s) required for the propagation of feature annotation.</text>
</comment>
<evidence type="ECO:0000256" key="2">
    <source>
        <dbReference type="ARBA" id="ARBA00011738"/>
    </source>
</evidence>
<evidence type="ECO:0000259" key="13">
    <source>
        <dbReference type="Pfam" id="PF02882"/>
    </source>
</evidence>
<evidence type="ECO:0000256" key="4">
    <source>
        <dbReference type="ARBA" id="ARBA00022755"/>
    </source>
</evidence>
<comment type="similarity">
    <text evidence="11">Belongs to the tetrahydrofolate dehydrogenase/cyclohydrolase family.</text>
</comment>
<feature type="domain" description="Tetrahydrofolate dehydrogenase/cyclohydrolase catalytic" evidence="12">
    <location>
        <begin position="7"/>
        <end position="121"/>
    </location>
</feature>
<reference evidence="14 15" key="1">
    <citation type="journal article" date="2016" name="Nat. Commun.">
        <title>Thousands of microbial genomes shed light on interconnected biogeochemical processes in an aquifer system.</title>
        <authorList>
            <person name="Anantharaman K."/>
            <person name="Brown C.T."/>
            <person name="Hug L.A."/>
            <person name="Sharon I."/>
            <person name="Castelle C.J."/>
            <person name="Probst A.J."/>
            <person name="Thomas B.C."/>
            <person name="Singh A."/>
            <person name="Wilkins M.J."/>
            <person name="Karaoz U."/>
            <person name="Brodie E.L."/>
            <person name="Williams K.H."/>
            <person name="Hubbard S.S."/>
            <person name="Banfield J.F."/>
        </authorList>
    </citation>
    <scope>NUCLEOTIDE SEQUENCE [LARGE SCALE GENOMIC DNA]</scope>
</reference>
<dbReference type="GO" id="GO:0006164">
    <property type="term" value="P:purine nucleotide biosynthetic process"/>
    <property type="evidence" value="ECO:0007669"/>
    <property type="project" value="UniProtKB-KW"/>
</dbReference>
<dbReference type="EMBL" id="MHNW01000044">
    <property type="protein sequence ID" value="OGZ52551.1"/>
    <property type="molecule type" value="Genomic_DNA"/>
</dbReference>
<keyword evidence="3 11" id="KW-0554">One-carbon metabolism</keyword>
<dbReference type="GO" id="GO:0009086">
    <property type="term" value="P:methionine biosynthetic process"/>
    <property type="evidence" value="ECO:0007669"/>
    <property type="project" value="UniProtKB-KW"/>
</dbReference>
<comment type="catalytic activity">
    <reaction evidence="11">
        <text>(6R)-5,10-methenyltetrahydrofolate + H2O = (6R)-10-formyltetrahydrofolate + H(+)</text>
        <dbReference type="Rhea" id="RHEA:23700"/>
        <dbReference type="ChEBI" id="CHEBI:15377"/>
        <dbReference type="ChEBI" id="CHEBI:15378"/>
        <dbReference type="ChEBI" id="CHEBI:57455"/>
        <dbReference type="ChEBI" id="CHEBI:195366"/>
        <dbReference type="EC" id="3.5.4.9"/>
    </reaction>
</comment>
<evidence type="ECO:0000256" key="6">
    <source>
        <dbReference type="ARBA" id="ARBA00022857"/>
    </source>
</evidence>
<evidence type="ECO:0000256" key="10">
    <source>
        <dbReference type="ARBA" id="ARBA00023268"/>
    </source>
</evidence>
<dbReference type="CDD" id="cd01080">
    <property type="entry name" value="NAD_bind_m-THF_DH_Cyclohyd"/>
    <property type="match status" value="1"/>
</dbReference>
<dbReference type="Gene3D" id="3.40.50.720">
    <property type="entry name" value="NAD(P)-binding Rossmann-like Domain"/>
    <property type="match status" value="1"/>
</dbReference>
<comment type="subunit">
    <text evidence="2 11">Homodimer.</text>
</comment>
<dbReference type="Proteomes" id="UP000179106">
    <property type="component" value="Unassembled WGS sequence"/>
</dbReference>
<organism evidence="14 15">
    <name type="scientific">Candidatus Ryanbacteria bacterium RIFCSPLOWO2_01_FULL_48_26</name>
    <dbReference type="NCBI Taxonomy" id="1802126"/>
    <lineage>
        <taxon>Bacteria</taxon>
        <taxon>Candidatus Ryaniibacteriota</taxon>
    </lineage>
</organism>
<comment type="pathway">
    <text evidence="1 11">One-carbon metabolism; tetrahydrofolate interconversion.</text>
</comment>
<keyword evidence="5 11" id="KW-0378">Hydrolase</keyword>
<dbReference type="GO" id="GO:0005829">
    <property type="term" value="C:cytosol"/>
    <property type="evidence" value="ECO:0007669"/>
    <property type="project" value="TreeGrafter"/>
</dbReference>
<keyword evidence="7 11" id="KW-0560">Oxidoreductase</keyword>
<evidence type="ECO:0000256" key="1">
    <source>
        <dbReference type="ARBA" id="ARBA00004777"/>
    </source>
</evidence>
<dbReference type="HAMAP" id="MF_01576">
    <property type="entry name" value="THF_DHG_CYH"/>
    <property type="match status" value="1"/>
</dbReference>
<dbReference type="InterPro" id="IPR046346">
    <property type="entry name" value="Aminoacid_DH-like_N_sf"/>
</dbReference>
<dbReference type="InterPro" id="IPR020631">
    <property type="entry name" value="THF_DH/CycHdrlase_NAD-bd_dom"/>
</dbReference>
<dbReference type="SUPFAM" id="SSF51735">
    <property type="entry name" value="NAD(P)-binding Rossmann-fold domains"/>
    <property type="match status" value="1"/>
</dbReference>
<evidence type="ECO:0000256" key="9">
    <source>
        <dbReference type="ARBA" id="ARBA00023167"/>
    </source>
</evidence>
<dbReference type="EC" id="3.5.4.9" evidence="11"/>
<dbReference type="PANTHER" id="PTHR48099">
    <property type="entry name" value="C-1-TETRAHYDROFOLATE SYNTHASE, CYTOPLASMIC-RELATED"/>
    <property type="match status" value="1"/>
</dbReference>
<dbReference type="Pfam" id="PF02882">
    <property type="entry name" value="THF_DHG_CYH_C"/>
    <property type="match status" value="1"/>
</dbReference>
<evidence type="ECO:0000256" key="7">
    <source>
        <dbReference type="ARBA" id="ARBA00023002"/>
    </source>
</evidence>
<protein>
    <recommendedName>
        <fullName evidence="11">Bifunctional protein FolD</fullName>
    </recommendedName>
    <domain>
        <recommendedName>
            <fullName evidence="11">Methylenetetrahydrofolate dehydrogenase</fullName>
            <ecNumber evidence="11">1.5.1.5</ecNumber>
        </recommendedName>
    </domain>
    <domain>
        <recommendedName>
            <fullName evidence="11">Methenyltetrahydrofolate cyclohydrolase</fullName>
            <ecNumber evidence="11">3.5.4.9</ecNumber>
        </recommendedName>
    </domain>
</protein>
<dbReference type="STRING" id="1802126.A3B25_01460"/>
<dbReference type="EC" id="1.5.1.5" evidence="11"/>
<dbReference type="GO" id="GO:0004477">
    <property type="term" value="F:methenyltetrahydrofolate cyclohydrolase activity"/>
    <property type="evidence" value="ECO:0007669"/>
    <property type="project" value="UniProtKB-UniRule"/>
</dbReference>
<feature type="domain" description="Tetrahydrofolate dehydrogenase/cyclohydrolase NAD(P)-binding" evidence="13">
    <location>
        <begin position="141"/>
        <end position="281"/>
    </location>
</feature>
<evidence type="ECO:0000313" key="15">
    <source>
        <dbReference type="Proteomes" id="UP000179106"/>
    </source>
</evidence>
<dbReference type="GO" id="GO:0000105">
    <property type="term" value="P:L-histidine biosynthetic process"/>
    <property type="evidence" value="ECO:0007669"/>
    <property type="project" value="UniProtKB-KW"/>
</dbReference>
<proteinExistence type="inferred from homology"/>
<dbReference type="GO" id="GO:0004488">
    <property type="term" value="F:methylenetetrahydrofolate dehydrogenase (NADP+) activity"/>
    <property type="evidence" value="ECO:0007669"/>
    <property type="project" value="UniProtKB-UniRule"/>
</dbReference>
<dbReference type="UniPathway" id="UPA00193"/>
<keyword evidence="8 11" id="KW-0368">Histidine biosynthesis</keyword>
<keyword evidence="6 11" id="KW-0521">NADP</keyword>
<keyword evidence="11" id="KW-0028">Amino-acid biosynthesis</keyword>